<evidence type="ECO:0000313" key="5">
    <source>
        <dbReference type="Proteomes" id="UP000019478"/>
    </source>
</evidence>
<organism evidence="4 5">
    <name type="scientific">Capronia epimyces CBS 606.96</name>
    <dbReference type="NCBI Taxonomy" id="1182542"/>
    <lineage>
        <taxon>Eukaryota</taxon>
        <taxon>Fungi</taxon>
        <taxon>Dikarya</taxon>
        <taxon>Ascomycota</taxon>
        <taxon>Pezizomycotina</taxon>
        <taxon>Eurotiomycetes</taxon>
        <taxon>Chaetothyriomycetidae</taxon>
        <taxon>Chaetothyriales</taxon>
        <taxon>Herpotrichiellaceae</taxon>
        <taxon>Capronia</taxon>
    </lineage>
</organism>
<keyword evidence="5" id="KW-1185">Reference proteome</keyword>
<reference evidence="4 5" key="1">
    <citation type="submission" date="2013-03" db="EMBL/GenBank/DDBJ databases">
        <title>The Genome Sequence of Capronia epimyces CBS 606.96.</title>
        <authorList>
            <consortium name="The Broad Institute Genomics Platform"/>
            <person name="Cuomo C."/>
            <person name="de Hoog S."/>
            <person name="Gorbushina A."/>
            <person name="Walker B."/>
            <person name="Young S.K."/>
            <person name="Zeng Q."/>
            <person name="Gargeya S."/>
            <person name="Fitzgerald M."/>
            <person name="Haas B."/>
            <person name="Abouelleil A."/>
            <person name="Allen A.W."/>
            <person name="Alvarado L."/>
            <person name="Arachchi H.M."/>
            <person name="Berlin A.M."/>
            <person name="Chapman S.B."/>
            <person name="Gainer-Dewar J."/>
            <person name="Goldberg J."/>
            <person name="Griggs A."/>
            <person name="Gujja S."/>
            <person name="Hansen M."/>
            <person name="Howarth C."/>
            <person name="Imamovic A."/>
            <person name="Ireland A."/>
            <person name="Larimer J."/>
            <person name="McCowan C."/>
            <person name="Murphy C."/>
            <person name="Pearson M."/>
            <person name="Poon T.W."/>
            <person name="Priest M."/>
            <person name="Roberts A."/>
            <person name="Saif S."/>
            <person name="Shea T."/>
            <person name="Sisk P."/>
            <person name="Sykes S."/>
            <person name="Wortman J."/>
            <person name="Nusbaum C."/>
            <person name="Birren B."/>
        </authorList>
    </citation>
    <scope>NUCLEOTIDE SEQUENCE [LARGE SCALE GENOMIC DNA]</scope>
    <source>
        <strain evidence="4 5">CBS 606.96</strain>
    </source>
</reference>
<keyword evidence="2" id="KW-0812">Transmembrane</keyword>
<evidence type="ECO:0000313" key="4">
    <source>
        <dbReference type="EMBL" id="EXJ89310.1"/>
    </source>
</evidence>
<evidence type="ECO:0000256" key="2">
    <source>
        <dbReference type="SAM" id="Phobius"/>
    </source>
</evidence>
<protein>
    <recommendedName>
        <fullName evidence="3">Linalool dehydratase/isomerase domain-containing protein</fullName>
    </recommendedName>
</protein>
<evidence type="ECO:0000256" key="1">
    <source>
        <dbReference type="SAM" id="MobiDB-lite"/>
    </source>
</evidence>
<dbReference type="RefSeq" id="XP_007730707.1">
    <property type="nucleotide sequence ID" value="XM_007732517.1"/>
</dbReference>
<dbReference type="AlphaFoldDB" id="W9YI09"/>
<dbReference type="eggNOG" id="ENOG502QYCV">
    <property type="taxonomic scope" value="Eukaryota"/>
</dbReference>
<dbReference type="STRING" id="1182542.W9YI09"/>
<comment type="caution">
    <text evidence="4">The sequence shown here is derived from an EMBL/GenBank/DDBJ whole genome shotgun (WGS) entry which is preliminary data.</text>
</comment>
<feature type="region of interest" description="Disordered" evidence="1">
    <location>
        <begin position="1"/>
        <end position="20"/>
    </location>
</feature>
<name>W9YI09_9EURO</name>
<keyword evidence="2" id="KW-0472">Membrane</keyword>
<feature type="transmembrane region" description="Helical" evidence="2">
    <location>
        <begin position="139"/>
        <end position="161"/>
    </location>
</feature>
<dbReference type="EMBL" id="AMGY01000002">
    <property type="protein sequence ID" value="EXJ89310.1"/>
    <property type="molecule type" value="Genomic_DNA"/>
</dbReference>
<evidence type="ECO:0000259" key="3">
    <source>
        <dbReference type="Pfam" id="PF18566"/>
    </source>
</evidence>
<dbReference type="HOGENOM" id="CLU_027581_0_0_1"/>
<feature type="transmembrane region" description="Helical" evidence="2">
    <location>
        <begin position="108"/>
        <end position="133"/>
    </location>
</feature>
<sequence>MLTTATKVQTASQPFPLVGGDDFPPFEVATTKDNVPAQRQPQIAGAGDFEWGPWKIQDVLIPANAGRGLIKKYHQRRTLYQYIALALTGLWSFNNLSSTAYRAAALGLLFPGAGFVGVGTVPALGAFLLSLVLFPVTVFAWFAMGGIFFPIALWLGSAVAAGAMAGDKLFDKAGTIWAIFCFGGIVWLMHNARQLNAAGYTLAQERNKYLVDAVHEQRVNADPAPAPGSRELDLETLRHVQYMLERGLSPKSDFSFHDVIDQFQTGAIRYQLYGVVDVLSLYQCHYAPSFHGYLSKASQNCIEKSLQKRIMSYWKWESIFGRFTLSDWDPIKKDNIMVTGYLSCAIGLYSQASGDRRYMDKNALEFVIDDGKHYKTNFEGLADALNENMTENPYCLYPCEPNWTYSLCNLTGMAGLVISDRVLGRNLADKLRNRFEKSLEEEFTETDGRILPIRSEFTGLTLPGLCGTLTDCINAMLLTAYLPHLAHRNWAMIRKEFLTYDHNGELTVKALKGADKMDPGNYKASEGPLRAFIAATAAEFGDRKVRKEALDQLDTKYFPVETTKSGSLRNKGLSATTQVIALMARLLQCRDLANATLHGPAPKVLNGPLLEEVPFPDVLVAKAYSHTGKDLDLVLYNGRDAGTFTLGFGRLAPGASYSLSTGGSLVADAAGKASAKLTVSGRTPITLKPQA</sequence>
<feature type="domain" description="Linalool dehydratase/isomerase" evidence="3">
    <location>
        <begin position="269"/>
        <end position="570"/>
    </location>
</feature>
<dbReference type="InterPro" id="IPR041411">
    <property type="entry name" value="Ldi"/>
</dbReference>
<proteinExistence type="predicted"/>
<dbReference type="Proteomes" id="UP000019478">
    <property type="component" value="Unassembled WGS sequence"/>
</dbReference>
<accession>W9YI09</accession>
<dbReference type="OrthoDB" id="9979195at2759"/>
<dbReference type="Pfam" id="PF18566">
    <property type="entry name" value="Ldi"/>
    <property type="match status" value="1"/>
</dbReference>
<feature type="compositionally biased region" description="Polar residues" evidence="1">
    <location>
        <begin position="1"/>
        <end position="13"/>
    </location>
</feature>
<keyword evidence="2" id="KW-1133">Transmembrane helix</keyword>
<gene>
    <name evidence="4" type="ORF">A1O3_02376</name>
</gene>
<feature type="transmembrane region" description="Helical" evidence="2">
    <location>
        <begin position="173"/>
        <end position="190"/>
    </location>
</feature>
<dbReference type="GeneID" id="19166507"/>